<reference evidence="2" key="3">
    <citation type="submission" date="2022-06" db="UniProtKB">
        <authorList>
            <consortium name="EnsemblPlants"/>
        </authorList>
    </citation>
    <scope>IDENTIFICATION</scope>
</reference>
<evidence type="ECO:0000259" key="1">
    <source>
        <dbReference type="Pfam" id="PF04884"/>
    </source>
</evidence>
<dbReference type="Pfam" id="PF04884">
    <property type="entry name" value="UVB_sens_prot"/>
    <property type="match status" value="1"/>
</dbReference>
<keyword evidence="3" id="KW-1185">Reference proteome</keyword>
<dbReference type="Gramene" id="TuG1812G0700002168.01.T01">
    <property type="protein sequence ID" value="TuG1812G0700002168.01.T01"/>
    <property type="gene ID" value="TuG1812G0700002168.01"/>
</dbReference>
<dbReference type="Proteomes" id="UP000015106">
    <property type="component" value="Chromosome 7"/>
</dbReference>
<name>A0A8R7V0Y8_TRIUA</name>
<dbReference type="InterPro" id="IPR054549">
    <property type="entry name" value="UVB_sens_RUS_dom"/>
</dbReference>
<dbReference type="AlphaFoldDB" id="A0A8R7V0Y8"/>
<sequence length="65" mass="7588">MSIMGLGMRLAHVTREHDLVVWVSFLSLTIFHIYANYKAVKLVSLSTQNYERTSILLWCFMEHGE</sequence>
<protein>
    <recommendedName>
        <fullName evidence="1">Protein root UVB sensitive/RUS domain-containing protein</fullName>
    </recommendedName>
</protein>
<feature type="domain" description="Protein root UVB sensitive/RUS" evidence="1">
    <location>
        <begin position="4"/>
        <end position="63"/>
    </location>
</feature>
<dbReference type="EnsemblPlants" id="TuG1812G0700002168.01.T01">
    <property type="protein sequence ID" value="TuG1812G0700002168.01.T01"/>
    <property type="gene ID" value="TuG1812G0700002168.01"/>
</dbReference>
<evidence type="ECO:0000313" key="2">
    <source>
        <dbReference type="EnsemblPlants" id="TuG1812G0700002168.01.T01"/>
    </source>
</evidence>
<reference evidence="3" key="1">
    <citation type="journal article" date="2013" name="Nature">
        <title>Draft genome of the wheat A-genome progenitor Triticum urartu.</title>
        <authorList>
            <person name="Ling H.Q."/>
            <person name="Zhao S."/>
            <person name="Liu D."/>
            <person name="Wang J."/>
            <person name="Sun H."/>
            <person name="Zhang C."/>
            <person name="Fan H."/>
            <person name="Li D."/>
            <person name="Dong L."/>
            <person name="Tao Y."/>
            <person name="Gao C."/>
            <person name="Wu H."/>
            <person name="Li Y."/>
            <person name="Cui Y."/>
            <person name="Guo X."/>
            <person name="Zheng S."/>
            <person name="Wang B."/>
            <person name="Yu K."/>
            <person name="Liang Q."/>
            <person name="Yang W."/>
            <person name="Lou X."/>
            <person name="Chen J."/>
            <person name="Feng M."/>
            <person name="Jian J."/>
            <person name="Zhang X."/>
            <person name="Luo G."/>
            <person name="Jiang Y."/>
            <person name="Liu J."/>
            <person name="Wang Z."/>
            <person name="Sha Y."/>
            <person name="Zhang B."/>
            <person name="Wu H."/>
            <person name="Tang D."/>
            <person name="Shen Q."/>
            <person name="Xue P."/>
            <person name="Zou S."/>
            <person name="Wang X."/>
            <person name="Liu X."/>
            <person name="Wang F."/>
            <person name="Yang Y."/>
            <person name="An X."/>
            <person name="Dong Z."/>
            <person name="Zhang K."/>
            <person name="Zhang X."/>
            <person name="Luo M.C."/>
            <person name="Dvorak J."/>
            <person name="Tong Y."/>
            <person name="Wang J."/>
            <person name="Yang H."/>
            <person name="Li Z."/>
            <person name="Wang D."/>
            <person name="Zhang A."/>
            <person name="Wang J."/>
        </authorList>
    </citation>
    <scope>NUCLEOTIDE SEQUENCE</scope>
    <source>
        <strain evidence="3">cv. G1812</strain>
    </source>
</reference>
<proteinExistence type="predicted"/>
<organism evidence="2 3">
    <name type="scientific">Triticum urartu</name>
    <name type="common">Red wild einkorn</name>
    <name type="synonym">Crithodium urartu</name>
    <dbReference type="NCBI Taxonomy" id="4572"/>
    <lineage>
        <taxon>Eukaryota</taxon>
        <taxon>Viridiplantae</taxon>
        <taxon>Streptophyta</taxon>
        <taxon>Embryophyta</taxon>
        <taxon>Tracheophyta</taxon>
        <taxon>Spermatophyta</taxon>
        <taxon>Magnoliopsida</taxon>
        <taxon>Liliopsida</taxon>
        <taxon>Poales</taxon>
        <taxon>Poaceae</taxon>
        <taxon>BOP clade</taxon>
        <taxon>Pooideae</taxon>
        <taxon>Triticodae</taxon>
        <taxon>Triticeae</taxon>
        <taxon>Triticinae</taxon>
        <taxon>Triticum</taxon>
    </lineage>
</organism>
<evidence type="ECO:0000313" key="3">
    <source>
        <dbReference type="Proteomes" id="UP000015106"/>
    </source>
</evidence>
<accession>A0A8R7V0Y8</accession>
<reference evidence="2" key="2">
    <citation type="submission" date="2018-03" db="EMBL/GenBank/DDBJ databases">
        <title>The Triticum urartu genome reveals the dynamic nature of wheat genome evolution.</title>
        <authorList>
            <person name="Ling H."/>
            <person name="Ma B."/>
            <person name="Shi X."/>
            <person name="Liu H."/>
            <person name="Dong L."/>
            <person name="Sun H."/>
            <person name="Cao Y."/>
            <person name="Gao Q."/>
            <person name="Zheng S."/>
            <person name="Li Y."/>
            <person name="Yu Y."/>
            <person name="Du H."/>
            <person name="Qi M."/>
            <person name="Li Y."/>
            <person name="Yu H."/>
            <person name="Cui Y."/>
            <person name="Wang N."/>
            <person name="Chen C."/>
            <person name="Wu H."/>
            <person name="Zhao Y."/>
            <person name="Zhang J."/>
            <person name="Li Y."/>
            <person name="Zhou W."/>
            <person name="Zhang B."/>
            <person name="Hu W."/>
            <person name="Eijk M."/>
            <person name="Tang J."/>
            <person name="Witsenboer H."/>
            <person name="Zhao S."/>
            <person name="Li Z."/>
            <person name="Zhang A."/>
            <person name="Wang D."/>
            <person name="Liang C."/>
        </authorList>
    </citation>
    <scope>NUCLEOTIDE SEQUENCE [LARGE SCALE GENOMIC DNA]</scope>
    <source>
        <strain evidence="2">cv. G1812</strain>
    </source>
</reference>